<keyword evidence="8" id="KW-1185">Reference proteome</keyword>
<dbReference type="InterPro" id="IPR022409">
    <property type="entry name" value="PKD/Chitinase_dom"/>
</dbReference>
<protein>
    <recommendedName>
        <fullName evidence="6">PKD domain-containing protein</fullName>
    </recommendedName>
</protein>
<comment type="caution">
    <text evidence="7">The sequence shown here is derived from an EMBL/GenBank/DDBJ whole genome shotgun (WGS) entry which is preliminary data.</text>
</comment>
<keyword evidence="5" id="KW-0472">Membrane</keyword>
<dbReference type="InterPro" id="IPR035986">
    <property type="entry name" value="PKD_dom_sf"/>
</dbReference>
<accession>A0AAV3YI48</accession>
<evidence type="ECO:0000256" key="5">
    <source>
        <dbReference type="ARBA" id="ARBA00023136"/>
    </source>
</evidence>
<dbReference type="PANTHER" id="PTHR46730">
    <property type="entry name" value="POLYCYSTIN-1"/>
    <property type="match status" value="1"/>
</dbReference>
<dbReference type="PANTHER" id="PTHR46730:SF4">
    <property type="entry name" value="POLYCYSTIC KIDNEY DISEASE PROTEIN 1-LIKE 1"/>
    <property type="match status" value="1"/>
</dbReference>
<evidence type="ECO:0000256" key="3">
    <source>
        <dbReference type="ARBA" id="ARBA00022737"/>
    </source>
</evidence>
<reference evidence="7 8" key="1">
    <citation type="journal article" date="2021" name="Elife">
        <title>Chloroplast acquisition without the gene transfer in kleptoplastic sea slugs, Plakobranchus ocellatus.</title>
        <authorList>
            <person name="Maeda T."/>
            <person name="Takahashi S."/>
            <person name="Yoshida T."/>
            <person name="Shimamura S."/>
            <person name="Takaki Y."/>
            <person name="Nagai Y."/>
            <person name="Toyoda A."/>
            <person name="Suzuki Y."/>
            <person name="Arimoto A."/>
            <person name="Ishii H."/>
            <person name="Satoh N."/>
            <person name="Nishiyama T."/>
            <person name="Hasebe M."/>
            <person name="Maruyama T."/>
            <person name="Minagawa J."/>
            <person name="Obokata J."/>
            <person name="Shigenobu S."/>
        </authorList>
    </citation>
    <scope>NUCLEOTIDE SEQUENCE [LARGE SCALE GENOMIC DNA]</scope>
</reference>
<dbReference type="Proteomes" id="UP000735302">
    <property type="component" value="Unassembled WGS sequence"/>
</dbReference>
<evidence type="ECO:0000256" key="1">
    <source>
        <dbReference type="ARBA" id="ARBA00004141"/>
    </source>
</evidence>
<dbReference type="EMBL" id="BLXT01000981">
    <property type="protein sequence ID" value="GFN82424.1"/>
    <property type="molecule type" value="Genomic_DNA"/>
</dbReference>
<comment type="subcellular location">
    <subcellularLocation>
        <location evidence="1">Membrane</location>
        <topology evidence="1">Multi-pass membrane protein</topology>
    </subcellularLocation>
</comment>
<evidence type="ECO:0000313" key="8">
    <source>
        <dbReference type="Proteomes" id="UP000735302"/>
    </source>
</evidence>
<dbReference type="GO" id="GO:0006816">
    <property type="term" value="P:calcium ion transport"/>
    <property type="evidence" value="ECO:0007669"/>
    <property type="project" value="TreeGrafter"/>
</dbReference>
<dbReference type="CDD" id="cd00146">
    <property type="entry name" value="PKD"/>
    <property type="match status" value="2"/>
</dbReference>
<organism evidence="7 8">
    <name type="scientific">Plakobranchus ocellatus</name>
    <dbReference type="NCBI Taxonomy" id="259542"/>
    <lineage>
        <taxon>Eukaryota</taxon>
        <taxon>Metazoa</taxon>
        <taxon>Spiralia</taxon>
        <taxon>Lophotrochozoa</taxon>
        <taxon>Mollusca</taxon>
        <taxon>Gastropoda</taxon>
        <taxon>Heterobranchia</taxon>
        <taxon>Euthyneura</taxon>
        <taxon>Panpulmonata</taxon>
        <taxon>Sacoglossa</taxon>
        <taxon>Placobranchoidea</taxon>
        <taxon>Plakobranchidae</taxon>
        <taxon>Plakobranchus</taxon>
    </lineage>
</organism>
<proteinExistence type="predicted"/>
<dbReference type="SUPFAM" id="SSF49299">
    <property type="entry name" value="PKD domain"/>
    <property type="match status" value="3"/>
</dbReference>
<dbReference type="GO" id="GO:0005261">
    <property type="term" value="F:monoatomic cation channel activity"/>
    <property type="evidence" value="ECO:0007669"/>
    <property type="project" value="TreeGrafter"/>
</dbReference>
<evidence type="ECO:0000256" key="4">
    <source>
        <dbReference type="ARBA" id="ARBA00022989"/>
    </source>
</evidence>
<sequence>MSFNGKSRKRKLEFIFQSTGIFTATVHASNAFGILEKNITIIAMDQHIRNVSAQLEEPKGSFLPTDTILLFHLEAFTADRRFTFIEVDFDDGVVKTAAVREKQEKNHSMANPPNVTLFASYGVDGCTISLKFDHVYEEEGVFSPLITLFNNVSSVTTRLQKPLILLHEIRTLDINSSAWAPQGVPILFSVELKPISENVTVEWFVSDRNGNSYTNKSSKDLEIFLTFANIGSYKIQSTVSNALSSQSAFTRIIIQQNVKGLHFSCIPALYLKVGDELSCNASVEEGSDVSFKWDFMDESGTTDVIKLGDKHSAANHTYLSQGVYSVHVEARNGLDILSQVLNFVVYGGPSDHDETAVSCLNVVSTAPALPGMPVVITATATRGTNLIFDTEIEREQQNSGQKHQRKTIQLYRETKMSNGTTTFVEGLIFPRPAGFHKVTVHAKNNISNTFRTLGIHIREPPLAFHVKVISTPYDPSFSLILQTSKGKWDKIAMLLVQSNLW</sequence>
<dbReference type="AlphaFoldDB" id="A0AAV3YI48"/>
<feature type="domain" description="PKD" evidence="6">
    <location>
        <begin position="284"/>
        <end position="332"/>
    </location>
</feature>
<keyword evidence="2" id="KW-0812">Transmembrane</keyword>
<dbReference type="Gene3D" id="2.60.40.10">
    <property type="entry name" value="Immunoglobulins"/>
    <property type="match status" value="1"/>
</dbReference>
<evidence type="ECO:0000259" key="6">
    <source>
        <dbReference type="PROSITE" id="PS50093"/>
    </source>
</evidence>
<dbReference type="Pfam" id="PF00801">
    <property type="entry name" value="PKD"/>
    <property type="match status" value="1"/>
</dbReference>
<evidence type="ECO:0000256" key="2">
    <source>
        <dbReference type="ARBA" id="ARBA00022692"/>
    </source>
</evidence>
<keyword evidence="3" id="KW-0677">Repeat</keyword>
<dbReference type="InterPro" id="IPR013783">
    <property type="entry name" value="Ig-like_fold"/>
</dbReference>
<dbReference type="InterPro" id="IPR000601">
    <property type="entry name" value="PKD_dom"/>
</dbReference>
<dbReference type="SMART" id="SM00089">
    <property type="entry name" value="PKD"/>
    <property type="match status" value="2"/>
</dbReference>
<keyword evidence="4" id="KW-1133">Transmembrane helix</keyword>
<dbReference type="GO" id="GO:0005886">
    <property type="term" value="C:plasma membrane"/>
    <property type="evidence" value="ECO:0007669"/>
    <property type="project" value="TreeGrafter"/>
</dbReference>
<name>A0AAV3YI48_9GAST</name>
<dbReference type="PROSITE" id="PS50093">
    <property type="entry name" value="PKD"/>
    <property type="match status" value="1"/>
</dbReference>
<evidence type="ECO:0000313" key="7">
    <source>
        <dbReference type="EMBL" id="GFN82424.1"/>
    </source>
</evidence>
<gene>
    <name evidence="7" type="ORF">PoB_000893000</name>
</gene>